<dbReference type="SUPFAM" id="SSF48537">
    <property type="entry name" value="Phospholipase C/P1 nuclease"/>
    <property type="match status" value="1"/>
</dbReference>
<dbReference type="STRING" id="1524460.IX84_19110"/>
<comment type="caution">
    <text evidence="1">The sequence shown here is derived from an EMBL/GenBank/DDBJ whole genome shotgun (WGS) entry which is preliminary data.</text>
</comment>
<dbReference type="EMBL" id="JPOS01000054">
    <property type="protein sequence ID" value="KGE86794.1"/>
    <property type="molecule type" value="Genomic_DNA"/>
</dbReference>
<dbReference type="Gene3D" id="1.10.575.10">
    <property type="entry name" value="P1 Nuclease"/>
    <property type="match status" value="1"/>
</dbReference>
<dbReference type="CDD" id="cd10981">
    <property type="entry name" value="ZnPC_S1P1"/>
    <property type="match status" value="1"/>
</dbReference>
<dbReference type="InterPro" id="IPR008947">
    <property type="entry name" value="PLipase_C/P1_nuclease_dom_sf"/>
</dbReference>
<proteinExistence type="predicted"/>
<evidence type="ECO:0000313" key="2">
    <source>
        <dbReference type="Proteomes" id="UP000029736"/>
    </source>
</evidence>
<dbReference type="RefSeq" id="WP_044224001.1">
    <property type="nucleotide sequence ID" value="NZ_JBKAGJ010000049.1"/>
</dbReference>
<keyword evidence="2" id="KW-1185">Reference proteome</keyword>
<dbReference type="GO" id="GO:0016788">
    <property type="term" value="F:hydrolase activity, acting on ester bonds"/>
    <property type="evidence" value="ECO:0007669"/>
    <property type="project" value="InterPro"/>
</dbReference>
<name>A0A098S384_9BACT</name>
<evidence type="ECO:0000313" key="1">
    <source>
        <dbReference type="EMBL" id="KGE86794.1"/>
    </source>
</evidence>
<accession>A0A098S384</accession>
<dbReference type="AlphaFoldDB" id="A0A098S384"/>
<organism evidence="1 2">
    <name type="scientific">Phaeodactylibacter xiamenensis</name>
    <dbReference type="NCBI Taxonomy" id="1524460"/>
    <lineage>
        <taxon>Bacteria</taxon>
        <taxon>Pseudomonadati</taxon>
        <taxon>Bacteroidota</taxon>
        <taxon>Saprospiria</taxon>
        <taxon>Saprospirales</taxon>
        <taxon>Haliscomenobacteraceae</taxon>
        <taxon>Phaeodactylibacter</taxon>
    </lineage>
</organism>
<sequence length="420" mass="48876">MNHQKPLRSRQTSRNVLIAILLLLIGLGAAPSERWGFWGHRRLNRMAVFTLPPEMIVFYKKNLEYVTEHAVDPDKRRYATRHEAVRHYIDIDHWGTYPFPEVPRDWTEALMKFTEVGVVDSDGDTTLLYRDTIGRQVLISLDTDGGAIKVPYQSDYKTYFIQEIMPQYYEEEWNLSCDTLAMLFGLSPGAIDCEKAYAVDHFSEYGIVPYHLPAMQRRLTAAFRNRDIPRILRISAEFGHYIGDAHVPLHTTTNYNGQLTDQVGIHAFWESRIPELFADQEYDYFVGKAEYIANPKDYYWDVVLASHLLVDSVLQIERDLSKTFPEDKQYCYEERLGRTIRTQCKEYAKAYQERMKGMVEDRMRATILSIGSAWYTAWVDAGQPDLDNIDQYRLSPEELEELQVLEEKARSGSQKGRAHE</sequence>
<protein>
    <recommendedName>
        <fullName evidence="3">S1/P1 Nuclease</fullName>
    </recommendedName>
</protein>
<reference evidence="1 2" key="1">
    <citation type="journal article" date="2014" name="Int. J. Syst. Evol. Microbiol.">
        <title>Phaeodactylibacter xiamenensis gen. nov., sp. nov., a member of the family Saprospiraceae isolated from the marine alga Phaeodactylum tricornutum.</title>
        <authorList>
            <person name="Chen Z.Jr."/>
            <person name="Lei X."/>
            <person name="Lai Q."/>
            <person name="Li Y."/>
            <person name="Zhang B."/>
            <person name="Zhang J."/>
            <person name="Zhang H."/>
            <person name="Yang L."/>
            <person name="Zheng W."/>
            <person name="Tian Y."/>
            <person name="Yu Z."/>
            <person name="Xu H.Jr."/>
            <person name="Zheng T."/>
        </authorList>
    </citation>
    <scope>NUCLEOTIDE SEQUENCE [LARGE SCALE GENOMIC DNA]</scope>
    <source>
        <strain evidence="1 2">KD52</strain>
    </source>
</reference>
<gene>
    <name evidence="1" type="ORF">IX84_19110</name>
</gene>
<dbReference type="Proteomes" id="UP000029736">
    <property type="component" value="Unassembled WGS sequence"/>
</dbReference>
<evidence type="ECO:0008006" key="3">
    <source>
        <dbReference type="Google" id="ProtNLM"/>
    </source>
</evidence>